<keyword evidence="1" id="KW-0472">Membrane</keyword>
<dbReference type="Proteomes" id="UP000295244">
    <property type="component" value="Unassembled WGS sequence"/>
</dbReference>
<keyword evidence="1" id="KW-0812">Transmembrane</keyword>
<evidence type="ECO:0000313" key="2">
    <source>
        <dbReference type="EMBL" id="TCJ19471.1"/>
    </source>
</evidence>
<dbReference type="RefSeq" id="WP_132689236.1">
    <property type="nucleotide sequence ID" value="NZ_SKBU01000008.1"/>
</dbReference>
<evidence type="ECO:0008006" key="4">
    <source>
        <dbReference type="Google" id="ProtNLM"/>
    </source>
</evidence>
<keyword evidence="3" id="KW-1185">Reference proteome</keyword>
<evidence type="ECO:0000256" key="1">
    <source>
        <dbReference type="SAM" id="Phobius"/>
    </source>
</evidence>
<dbReference type="EMBL" id="SKBU01000008">
    <property type="protein sequence ID" value="TCJ19471.1"/>
    <property type="molecule type" value="Genomic_DNA"/>
</dbReference>
<reference evidence="2 3" key="1">
    <citation type="submission" date="2019-03" db="EMBL/GenBank/DDBJ databases">
        <title>Whole genome sequence of a novel Rubrobacter taiwanensis strain, isolated from Yellowstone National Park.</title>
        <authorList>
            <person name="Freed S."/>
            <person name="Ramaley R.F."/>
            <person name="Kyndt J.A."/>
        </authorList>
    </citation>
    <scope>NUCLEOTIDE SEQUENCE [LARGE SCALE GENOMIC DNA]</scope>
    <source>
        <strain evidence="2 3">Yellowstone</strain>
    </source>
</reference>
<dbReference type="AlphaFoldDB" id="A0A4R1BPK2"/>
<gene>
    <name evidence="2" type="ORF">E0L93_04820</name>
</gene>
<organism evidence="2 3">
    <name type="scientific">Rubrobacter taiwanensis</name>
    <dbReference type="NCBI Taxonomy" id="185139"/>
    <lineage>
        <taxon>Bacteria</taxon>
        <taxon>Bacillati</taxon>
        <taxon>Actinomycetota</taxon>
        <taxon>Rubrobacteria</taxon>
        <taxon>Rubrobacterales</taxon>
        <taxon>Rubrobacteraceae</taxon>
        <taxon>Rubrobacter</taxon>
    </lineage>
</organism>
<name>A0A4R1BPK2_9ACTN</name>
<protein>
    <recommendedName>
        <fullName evidence="4">IS1 family transposase</fullName>
    </recommendedName>
</protein>
<dbReference type="OrthoDB" id="3184395at2"/>
<comment type="caution">
    <text evidence="2">The sequence shown here is derived from an EMBL/GenBank/DDBJ whole genome shotgun (WGS) entry which is preliminary data.</text>
</comment>
<sequence>MNPQEQFCHNRTCWAYGRKGEGHIVIHSQKERRYRCKRCSGTFTQTKGTAFYRLHKPNELLLLVLTLLAHGCPIQAVVAAFGIDERTVARWQKEAGLQCRRVHEHLVQAGGVELSQVQADELRVRAVGGIFWLASALEVRSRLWLGGVISVSRDRELIRALLGRIAVCGSVRTILLCTDGLACYAKQALRLFREPLRTGRVGRPRLLLPEGVMIAQIVKRYKRRRVIDVVRRVVAGAETTVQQRLMETQRSLTALINTAYVERLNATFRARLAPLARRTRAGVHERATLEAGMWLVGSCYNFLWAHLSLRKERGEAQDPGGGKWIERTPAQAAGLTDHCWTLEELMSFMVPPADIPKRRGRRPKWLVEAACAA</sequence>
<keyword evidence="1" id="KW-1133">Transmembrane helix</keyword>
<accession>A0A4R1BPK2</accession>
<feature type="transmembrane region" description="Helical" evidence="1">
    <location>
        <begin position="60"/>
        <end position="83"/>
    </location>
</feature>
<proteinExistence type="predicted"/>
<evidence type="ECO:0000313" key="3">
    <source>
        <dbReference type="Proteomes" id="UP000295244"/>
    </source>
</evidence>